<accession>A0A1T5AG90</accession>
<evidence type="ECO:0000313" key="3">
    <source>
        <dbReference type="Proteomes" id="UP000190044"/>
    </source>
</evidence>
<dbReference type="AlphaFoldDB" id="A0A1T5AG90"/>
<dbReference type="OrthoDB" id="192847at2"/>
<keyword evidence="2" id="KW-0251">Elongation factor</keyword>
<sequence>MKTRSAAKRPPIHMIDTEADTLTDLALARQERSPEVSALLLEEINRAKIYSATKIPADVVTMHSRVEFVDEANGASRTVELVYPGDADIAAGRISIMTPVGAGLIGLREGQSILWPDRDGQQRRLSIVRVERAQ</sequence>
<dbReference type="InterPro" id="IPR036953">
    <property type="entry name" value="GreA/GreB_C_sf"/>
</dbReference>
<reference evidence="3" key="1">
    <citation type="submission" date="2017-02" db="EMBL/GenBank/DDBJ databases">
        <authorList>
            <person name="Varghese N."/>
            <person name="Submissions S."/>
        </authorList>
    </citation>
    <scope>NUCLEOTIDE SEQUENCE [LARGE SCALE GENOMIC DNA]</scope>
    <source>
        <strain evidence="3">R11H</strain>
    </source>
</reference>
<dbReference type="Pfam" id="PF01272">
    <property type="entry name" value="GreA_GreB"/>
    <property type="match status" value="1"/>
</dbReference>
<dbReference type="GO" id="GO:0003746">
    <property type="term" value="F:translation elongation factor activity"/>
    <property type="evidence" value="ECO:0007669"/>
    <property type="project" value="UniProtKB-KW"/>
</dbReference>
<dbReference type="PANTHER" id="PTHR30437:SF5">
    <property type="entry name" value="REGULATOR OF NUCLEOSIDE DIPHOSPHATE KINASE"/>
    <property type="match status" value="1"/>
</dbReference>
<dbReference type="EMBL" id="FUYP01000003">
    <property type="protein sequence ID" value="SKB33767.1"/>
    <property type="molecule type" value="Genomic_DNA"/>
</dbReference>
<dbReference type="GO" id="GO:0032784">
    <property type="term" value="P:regulation of DNA-templated transcription elongation"/>
    <property type="evidence" value="ECO:0007669"/>
    <property type="project" value="InterPro"/>
</dbReference>
<dbReference type="SUPFAM" id="SSF54534">
    <property type="entry name" value="FKBP-like"/>
    <property type="match status" value="1"/>
</dbReference>
<dbReference type="PANTHER" id="PTHR30437">
    <property type="entry name" value="TRANSCRIPTION ELONGATION FACTOR GREA"/>
    <property type="match status" value="1"/>
</dbReference>
<evidence type="ECO:0000313" key="2">
    <source>
        <dbReference type="EMBL" id="SKB33767.1"/>
    </source>
</evidence>
<evidence type="ECO:0000259" key="1">
    <source>
        <dbReference type="Pfam" id="PF01272"/>
    </source>
</evidence>
<keyword evidence="3" id="KW-1185">Reference proteome</keyword>
<dbReference type="GO" id="GO:0003677">
    <property type="term" value="F:DNA binding"/>
    <property type="evidence" value="ECO:0007669"/>
    <property type="project" value="InterPro"/>
</dbReference>
<organism evidence="2 3">
    <name type="scientific">Sphingopyxis flava</name>
    <dbReference type="NCBI Taxonomy" id="1507287"/>
    <lineage>
        <taxon>Bacteria</taxon>
        <taxon>Pseudomonadati</taxon>
        <taxon>Pseudomonadota</taxon>
        <taxon>Alphaproteobacteria</taxon>
        <taxon>Sphingomonadales</taxon>
        <taxon>Sphingomonadaceae</taxon>
        <taxon>Sphingopyxis</taxon>
    </lineage>
</organism>
<feature type="domain" description="Transcription elongation factor GreA/GreB C-terminal" evidence="1">
    <location>
        <begin position="56"/>
        <end position="131"/>
    </location>
</feature>
<name>A0A1T5AG90_9SPHN</name>
<dbReference type="Gene3D" id="3.10.50.30">
    <property type="entry name" value="Transcription elongation factor, GreA/GreB, C-terminal domain"/>
    <property type="match status" value="1"/>
</dbReference>
<dbReference type="GO" id="GO:0006354">
    <property type="term" value="P:DNA-templated transcription elongation"/>
    <property type="evidence" value="ECO:0007669"/>
    <property type="project" value="TreeGrafter"/>
</dbReference>
<gene>
    <name evidence="2" type="ORF">SAMN06295937_1003191</name>
</gene>
<dbReference type="RefSeq" id="WP_079637364.1">
    <property type="nucleotide sequence ID" value="NZ_FUYP01000003.1"/>
</dbReference>
<dbReference type="Proteomes" id="UP000190044">
    <property type="component" value="Unassembled WGS sequence"/>
</dbReference>
<protein>
    <submittedName>
        <fullName evidence="2">GreA/GreB family elongation factor</fullName>
    </submittedName>
</protein>
<keyword evidence="2" id="KW-0648">Protein biosynthesis</keyword>
<proteinExistence type="predicted"/>
<dbReference type="NCBIfam" id="NF004396">
    <property type="entry name" value="PRK05753.1"/>
    <property type="match status" value="1"/>
</dbReference>
<dbReference type="GO" id="GO:0070063">
    <property type="term" value="F:RNA polymerase binding"/>
    <property type="evidence" value="ECO:0007669"/>
    <property type="project" value="InterPro"/>
</dbReference>
<dbReference type="InterPro" id="IPR001437">
    <property type="entry name" value="Tscrpt_elong_fac_GreA/B_C"/>
</dbReference>
<dbReference type="PIRSF" id="PIRSF006092">
    <property type="entry name" value="GreA_GreB"/>
    <property type="match status" value="1"/>
</dbReference>
<dbReference type="InterPro" id="IPR023459">
    <property type="entry name" value="Tscrpt_elong_fac_GreA/B_fam"/>
</dbReference>